<keyword evidence="3" id="KW-1185">Reference proteome</keyword>
<keyword evidence="1" id="KW-0732">Signal</keyword>
<sequence>MNKKTVSVVLPALSLSLLLAACDGSSSPGPVDTSTKITSLSDSGAGSLRQAIAEAKAGDTLKFTTSGNVTLDSPIITDKNLTIEAEGVILDAAGKGRVLEVPAGVTVTIKGGTLTGGVGKVLSASMSTAAITAITSAGAPSMAGTPARLTAQADPPSTYGGIVLNSGNLTLDGTTVSGGKADIGAGIANNSTGTLTITGTTNITGNTASINGAGIANSGKIILTDGSISGNTSYYGGAGIHGGIGSTLSMSGGNIDNNTCTYPVTVKDNQTSGCAGGGIYSNGDVTISSGSVSGNKVSYFGGGVTVQVTTDANKNPVIPKLTISGGTFENNKVTDETRGSAGGIWSSGPLTLTGGIVKGNTAPYGGGLGLYGEATVTGGTIQGNTAKVSGGGIEAFTSSTATTIRTLNLGGSASVIGNTASDNSGGIAVSRSKLVMAGGTVSNNTAVNTGGGLVIGGGSSSVIQGGVISGNKVTGEADGGGGVRVHSTATLSISGGEISGNTAIRNGGGVTIGGKVTMTGGSITGNTVTGTDTTKGQGRGGGVHMYSNATFTASGGSVSGNTAALQGGGVWMGGSFVDDKGVTVPASKFTLSGAKIENNKVTTGSGGAVYVGGIFDMTSGSISGNTASGTESGQGRGGGVRIGNTGTFTASGGTIASNTAEVQGGGIYVNNSYVDDKGVTIPGGTLNLAGATITGNKATTGSGGGVANGGTFTLQSGSVTTNTSANKGGGVRNFKGATFAQSGGEVTGNTPDQIVTDQ</sequence>
<dbReference type="RefSeq" id="WP_380079316.1">
    <property type="nucleotide sequence ID" value="NZ_JBHRZF010000167.1"/>
</dbReference>
<dbReference type="InterPro" id="IPR011050">
    <property type="entry name" value="Pectin_lyase_fold/virulence"/>
</dbReference>
<gene>
    <name evidence="2" type="ORF">ACFOPQ_14290</name>
</gene>
<accession>A0ABV8A8Y5</accession>
<feature type="chain" id="PRO_5045455900" evidence="1">
    <location>
        <begin position="21"/>
        <end position="758"/>
    </location>
</feature>
<dbReference type="InterPro" id="IPR006626">
    <property type="entry name" value="PbH1"/>
</dbReference>
<dbReference type="Gene3D" id="2.160.20.20">
    <property type="match status" value="1"/>
</dbReference>
<dbReference type="Proteomes" id="UP001595748">
    <property type="component" value="Unassembled WGS sequence"/>
</dbReference>
<dbReference type="SUPFAM" id="SSF51126">
    <property type="entry name" value="Pectin lyase-like"/>
    <property type="match status" value="3"/>
</dbReference>
<name>A0ABV8A8Y5_9DEIO</name>
<dbReference type="InterPro" id="IPR012332">
    <property type="entry name" value="Autotransporter_pectin_lyase_C"/>
</dbReference>
<dbReference type="EMBL" id="JBHRZF010000167">
    <property type="protein sequence ID" value="MFC3861934.1"/>
    <property type="molecule type" value="Genomic_DNA"/>
</dbReference>
<comment type="caution">
    <text evidence="2">The sequence shown here is derived from an EMBL/GenBank/DDBJ whole genome shotgun (WGS) entry which is preliminary data.</text>
</comment>
<dbReference type="SMART" id="SM00710">
    <property type="entry name" value="PbH1"/>
    <property type="match status" value="16"/>
</dbReference>
<dbReference type="PANTHER" id="PTHR11319">
    <property type="entry name" value="G PROTEIN-COUPLED RECEPTOR-RELATED"/>
    <property type="match status" value="1"/>
</dbReference>
<evidence type="ECO:0000256" key="1">
    <source>
        <dbReference type="SAM" id="SignalP"/>
    </source>
</evidence>
<reference evidence="3" key="1">
    <citation type="journal article" date="2019" name="Int. J. Syst. Evol. Microbiol.">
        <title>The Global Catalogue of Microorganisms (GCM) 10K type strain sequencing project: providing services to taxonomists for standard genome sequencing and annotation.</title>
        <authorList>
            <consortium name="The Broad Institute Genomics Platform"/>
            <consortium name="The Broad Institute Genome Sequencing Center for Infectious Disease"/>
            <person name="Wu L."/>
            <person name="Ma J."/>
        </authorList>
    </citation>
    <scope>NUCLEOTIDE SEQUENCE [LARGE SCALE GENOMIC DNA]</scope>
    <source>
        <strain evidence="3">CCTCC AB 2013263</strain>
    </source>
</reference>
<dbReference type="InterPro" id="IPR012334">
    <property type="entry name" value="Pectin_lyas_fold"/>
</dbReference>
<dbReference type="PANTHER" id="PTHR11319:SF35">
    <property type="entry name" value="OUTER MEMBRANE PROTEIN PMPC-RELATED"/>
    <property type="match status" value="1"/>
</dbReference>
<protein>
    <submittedName>
        <fullName evidence="2">Beta strand repeat-containing protein</fullName>
    </submittedName>
</protein>
<dbReference type="PROSITE" id="PS51257">
    <property type="entry name" value="PROKAR_LIPOPROTEIN"/>
    <property type="match status" value="1"/>
</dbReference>
<proteinExistence type="predicted"/>
<feature type="signal peptide" evidence="1">
    <location>
        <begin position="1"/>
        <end position="20"/>
    </location>
</feature>
<evidence type="ECO:0000313" key="2">
    <source>
        <dbReference type="EMBL" id="MFC3861934.1"/>
    </source>
</evidence>
<dbReference type="Gene3D" id="2.160.20.10">
    <property type="entry name" value="Single-stranded right-handed beta-helix, Pectin lyase-like"/>
    <property type="match status" value="1"/>
</dbReference>
<organism evidence="2 3">
    <name type="scientific">Deinococcus antarcticus</name>
    <dbReference type="NCBI Taxonomy" id="1298767"/>
    <lineage>
        <taxon>Bacteria</taxon>
        <taxon>Thermotogati</taxon>
        <taxon>Deinococcota</taxon>
        <taxon>Deinococci</taxon>
        <taxon>Deinococcales</taxon>
        <taxon>Deinococcaceae</taxon>
        <taxon>Deinococcus</taxon>
    </lineage>
</organism>
<evidence type="ECO:0000313" key="3">
    <source>
        <dbReference type="Proteomes" id="UP001595748"/>
    </source>
</evidence>